<reference evidence="2" key="1">
    <citation type="submission" date="2023-06" db="EMBL/GenBank/DDBJ databases">
        <title>Phylogenetic Diversity of Rhizobium strains.</title>
        <authorList>
            <person name="Moura F.T."/>
            <person name="Helene L.C.F."/>
            <person name="Hungria M."/>
        </authorList>
    </citation>
    <scope>NUCLEOTIDE SEQUENCE</scope>
    <source>
        <strain evidence="2">CCGE524</strain>
    </source>
</reference>
<evidence type="ECO:0000313" key="2">
    <source>
        <dbReference type="EMBL" id="MDL2409012.1"/>
    </source>
</evidence>
<proteinExistence type="predicted"/>
<gene>
    <name evidence="2" type="ORF">PY650_25920</name>
</gene>
<organism evidence="2 3">
    <name type="scientific">Rhizobium calliandrae</name>
    <dbReference type="NCBI Taxonomy" id="1312182"/>
    <lineage>
        <taxon>Bacteria</taxon>
        <taxon>Pseudomonadati</taxon>
        <taxon>Pseudomonadota</taxon>
        <taxon>Alphaproteobacteria</taxon>
        <taxon>Hyphomicrobiales</taxon>
        <taxon>Rhizobiaceae</taxon>
        <taxon>Rhizobium/Agrobacterium group</taxon>
        <taxon>Rhizobium</taxon>
    </lineage>
</organism>
<evidence type="ECO:0000256" key="1">
    <source>
        <dbReference type="SAM" id="MobiDB-lite"/>
    </source>
</evidence>
<feature type="region of interest" description="Disordered" evidence="1">
    <location>
        <begin position="23"/>
        <end position="47"/>
    </location>
</feature>
<comment type="caution">
    <text evidence="2">The sequence shown here is derived from an EMBL/GenBank/DDBJ whole genome shotgun (WGS) entry which is preliminary data.</text>
</comment>
<keyword evidence="3" id="KW-1185">Reference proteome</keyword>
<dbReference type="EMBL" id="JARFYN010000042">
    <property type="protein sequence ID" value="MDL2409012.1"/>
    <property type="molecule type" value="Genomic_DNA"/>
</dbReference>
<dbReference type="Proteomes" id="UP001172630">
    <property type="component" value="Unassembled WGS sequence"/>
</dbReference>
<accession>A0ABT7KKC2</accession>
<protein>
    <submittedName>
        <fullName evidence="2">Uncharacterized protein</fullName>
    </submittedName>
</protein>
<feature type="compositionally biased region" description="Polar residues" evidence="1">
    <location>
        <begin position="36"/>
        <end position="47"/>
    </location>
</feature>
<sequence length="47" mass="4913">MDVGAAVAAGKSLEVMTAELNGQKAGEVRSRRQASAIPTISRSRANR</sequence>
<evidence type="ECO:0000313" key="3">
    <source>
        <dbReference type="Proteomes" id="UP001172630"/>
    </source>
</evidence>
<name>A0ABT7KKC2_9HYPH</name>